<dbReference type="RefSeq" id="XP_066072103.1">
    <property type="nucleotide sequence ID" value="XM_066216006.1"/>
</dbReference>
<protein>
    <submittedName>
        <fullName evidence="2">Uncharacterized protein</fullName>
    </submittedName>
</protein>
<feature type="transmembrane region" description="Helical" evidence="1">
    <location>
        <begin position="118"/>
        <end position="136"/>
    </location>
</feature>
<proteinExistence type="predicted"/>
<dbReference type="EMBL" id="CP144098">
    <property type="protein sequence ID" value="WWC85340.1"/>
    <property type="molecule type" value="Genomic_DNA"/>
</dbReference>
<evidence type="ECO:0000256" key="1">
    <source>
        <dbReference type="SAM" id="Phobius"/>
    </source>
</evidence>
<accession>A0AAX4JLC8</accession>
<keyword evidence="1" id="KW-0472">Membrane</keyword>
<keyword evidence="3" id="KW-1185">Reference proteome</keyword>
<feature type="transmembrane region" description="Helical" evidence="1">
    <location>
        <begin position="183"/>
        <end position="204"/>
    </location>
</feature>
<gene>
    <name evidence="2" type="ORF">L201_000203</name>
</gene>
<name>A0AAX4JLC8_9TREE</name>
<keyword evidence="1" id="KW-0812">Transmembrane</keyword>
<evidence type="ECO:0000313" key="2">
    <source>
        <dbReference type="EMBL" id="WWC85340.1"/>
    </source>
</evidence>
<keyword evidence="1" id="KW-1133">Transmembrane helix</keyword>
<dbReference type="GeneID" id="91090875"/>
<dbReference type="AlphaFoldDB" id="A0AAX4JLC8"/>
<organism evidence="2 3">
    <name type="scientific">Kwoniella dendrophila CBS 6074</name>
    <dbReference type="NCBI Taxonomy" id="1295534"/>
    <lineage>
        <taxon>Eukaryota</taxon>
        <taxon>Fungi</taxon>
        <taxon>Dikarya</taxon>
        <taxon>Basidiomycota</taxon>
        <taxon>Agaricomycotina</taxon>
        <taxon>Tremellomycetes</taxon>
        <taxon>Tremellales</taxon>
        <taxon>Cryptococcaceae</taxon>
        <taxon>Kwoniella</taxon>
    </lineage>
</organism>
<reference evidence="2 3" key="1">
    <citation type="submission" date="2024-01" db="EMBL/GenBank/DDBJ databases">
        <title>Comparative genomics of Cryptococcus and Kwoniella reveals pathogenesis evolution and contrasting modes of karyotype evolution via chromosome fusion or intercentromeric recombination.</title>
        <authorList>
            <person name="Coelho M.A."/>
            <person name="David-Palma M."/>
            <person name="Shea T."/>
            <person name="Bowers K."/>
            <person name="McGinley-Smith S."/>
            <person name="Mohammad A.W."/>
            <person name="Gnirke A."/>
            <person name="Yurkov A.M."/>
            <person name="Nowrousian M."/>
            <person name="Sun S."/>
            <person name="Cuomo C.A."/>
            <person name="Heitman J."/>
        </authorList>
    </citation>
    <scope>NUCLEOTIDE SEQUENCE [LARGE SCALE GENOMIC DNA]</scope>
    <source>
        <strain evidence="2 3">CBS 6074</strain>
    </source>
</reference>
<evidence type="ECO:0000313" key="3">
    <source>
        <dbReference type="Proteomes" id="UP001355207"/>
    </source>
</evidence>
<sequence>MNRFACFAIRRASSSRASIFTLPISRNQPFIRSFQTTSRTLATSAQAQNGKSAYAKRMEALLGPRPTSKNKLLSNSNLVPLQQPWPWHEIPNRSSSDPEIITLQRTLFARPPDLSPPLLLFAAGIWGLFVFAWLILPDPPKKELTLDEKKLIEENERKAKEANIISRLSMGFTSAIFSSAQPLIYGIVTVALIAIITSSTRIITRINMVQTRFKDTNEIQKTILRLTNVGHEMIPFGKPKFREVKVEDCQVYLPNLNNSHAVRLRVLKNGQINKNSLDRFPYSLDYRAVPENTRIDKEVVQSTNRLQHVFGPVKTLS</sequence>
<dbReference type="Proteomes" id="UP001355207">
    <property type="component" value="Chromosome 1"/>
</dbReference>